<sequence length="56" mass="6309">MALRTQFDTKIDRVKFLNRREPELSHLGKAGAKSTLTNGYHINPALYLEIIGQNPA</sequence>
<proteinExistence type="predicted"/>
<accession>A0A7S5DRZ2</accession>
<geneLocation type="plasmid" evidence="1">
    <name>pColt5.8b</name>
</geneLocation>
<dbReference type="EMBL" id="MK318972">
    <property type="protein sequence ID" value="QCL09850.1"/>
    <property type="molecule type" value="Genomic_DNA"/>
</dbReference>
<name>A0A7S5DRZ2_RHIRH</name>
<keyword evidence="1" id="KW-0614">Plasmid</keyword>
<dbReference type="AlphaFoldDB" id="A0A7S5DRZ2"/>
<protein>
    <submittedName>
        <fullName evidence="1">Uncharacterized protein</fullName>
    </submittedName>
</protein>
<reference evidence="1" key="1">
    <citation type="submission" date="2018-12" db="EMBL/GenBank/DDBJ databases">
        <title>Three Rhizobium rhizogenes strains isolated from the same crown gall tumor carry diverse plasmids.</title>
        <authorList>
            <person name="Pulawska J."/>
            <person name="Kuzmanovic N."/>
        </authorList>
    </citation>
    <scope>NUCLEOTIDE SEQUENCE</scope>
    <source>
        <strain evidence="1">Colt5.8</strain>
        <plasmid evidence="1">pColt5.8b</plasmid>
    </source>
</reference>
<evidence type="ECO:0000313" key="1">
    <source>
        <dbReference type="EMBL" id="QCL09850.1"/>
    </source>
</evidence>
<gene>
    <name evidence="1" type="ORF">pC5.8b_361</name>
</gene>
<organism evidence="1">
    <name type="scientific">Rhizobium rhizogenes</name>
    <name type="common">Agrobacterium rhizogenes</name>
    <dbReference type="NCBI Taxonomy" id="359"/>
    <lineage>
        <taxon>Bacteria</taxon>
        <taxon>Pseudomonadati</taxon>
        <taxon>Pseudomonadota</taxon>
        <taxon>Alphaproteobacteria</taxon>
        <taxon>Hyphomicrobiales</taxon>
        <taxon>Rhizobiaceae</taxon>
        <taxon>Rhizobium/Agrobacterium group</taxon>
        <taxon>Rhizobium</taxon>
    </lineage>
</organism>